<comment type="similarity">
    <text evidence="1 2">Belongs to the glycosyl hydrolase 12 (cellulase H) family.</text>
</comment>
<protein>
    <submittedName>
        <fullName evidence="4">Xyloglucan-specific endo-beta-1,4-glucanase A</fullName>
    </submittedName>
</protein>
<evidence type="ECO:0000313" key="5">
    <source>
        <dbReference type="Proteomes" id="UP000076154"/>
    </source>
</evidence>
<evidence type="ECO:0000313" key="4">
    <source>
        <dbReference type="EMBL" id="RDB26664.1"/>
    </source>
</evidence>
<dbReference type="STRING" id="39966.A0A369K4G7"/>
<reference evidence="4" key="1">
    <citation type="submission" date="2018-04" db="EMBL/GenBank/DDBJ databases">
        <title>Whole genome sequencing of Hypsizygus marmoreus.</title>
        <authorList>
            <person name="Choi I.-G."/>
            <person name="Min B."/>
            <person name="Kim J.-G."/>
            <person name="Kim S."/>
            <person name="Oh Y.-L."/>
            <person name="Kong W.-S."/>
            <person name="Park H."/>
            <person name="Jeong J."/>
            <person name="Song E.-S."/>
        </authorList>
    </citation>
    <scope>NUCLEOTIDE SEQUENCE [LARGE SCALE GENOMIC DNA]</scope>
    <source>
        <strain evidence="4">51987-8</strain>
    </source>
</reference>
<feature type="signal peptide" evidence="3">
    <location>
        <begin position="1"/>
        <end position="20"/>
    </location>
</feature>
<keyword evidence="2" id="KW-0119">Carbohydrate metabolism</keyword>
<keyword evidence="5" id="KW-1185">Reference proteome</keyword>
<name>A0A369K4G7_HYPMA</name>
<evidence type="ECO:0000256" key="1">
    <source>
        <dbReference type="ARBA" id="ARBA00005519"/>
    </source>
</evidence>
<dbReference type="InterPro" id="IPR013319">
    <property type="entry name" value="GH11/12"/>
</dbReference>
<accession>A0A369K4G7</accession>
<dbReference type="EMBL" id="LUEZ02000025">
    <property type="protein sequence ID" value="RDB26664.1"/>
    <property type="molecule type" value="Genomic_DNA"/>
</dbReference>
<evidence type="ECO:0000256" key="3">
    <source>
        <dbReference type="SAM" id="SignalP"/>
    </source>
</evidence>
<dbReference type="Gene3D" id="2.60.120.180">
    <property type="match status" value="1"/>
</dbReference>
<dbReference type="InParanoid" id="A0A369K4G7"/>
<feature type="chain" id="PRO_5017000769" evidence="3">
    <location>
        <begin position="21"/>
        <end position="261"/>
    </location>
</feature>
<dbReference type="PANTHER" id="PTHR34002:SF9">
    <property type="entry name" value="XYLOGLUCAN-SPECIFIC ENDO-BETA-1,4-GLUCANASE A"/>
    <property type="match status" value="1"/>
</dbReference>
<dbReference type="Pfam" id="PF01670">
    <property type="entry name" value="Glyco_hydro_12"/>
    <property type="match status" value="1"/>
</dbReference>
<keyword evidence="2" id="KW-0624">Polysaccharide degradation</keyword>
<evidence type="ECO:0000256" key="2">
    <source>
        <dbReference type="RuleBase" id="RU361163"/>
    </source>
</evidence>
<dbReference type="AlphaFoldDB" id="A0A369K4G7"/>
<comment type="caution">
    <text evidence="4">The sequence shown here is derived from an EMBL/GenBank/DDBJ whole genome shotgun (WGS) entry which is preliminary data.</text>
</comment>
<dbReference type="GO" id="GO:0000272">
    <property type="term" value="P:polysaccharide catabolic process"/>
    <property type="evidence" value="ECO:0007669"/>
    <property type="project" value="UniProtKB-KW"/>
</dbReference>
<keyword evidence="2" id="KW-0326">Glycosidase</keyword>
<dbReference type="InterPro" id="IPR002594">
    <property type="entry name" value="GH12"/>
</dbReference>
<dbReference type="InterPro" id="IPR013320">
    <property type="entry name" value="ConA-like_dom_sf"/>
</dbReference>
<gene>
    <name evidence="4" type="primary">xgeA_1</name>
    <name evidence="4" type="ORF">Hypma_005533</name>
</gene>
<dbReference type="OrthoDB" id="95118at2759"/>
<dbReference type="Proteomes" id="UP000076154">
    <property type="component" value="Unassembled WGS sequence"/>
</dbReference>
<sequence length="261" mass="27397">MKFSFSVLAFLVFLTPFISAAPAVGLEARQAIDTSNHCGQWDTVIAGQYTLYINQWGKAGASSGSDCAALTSLSGTTVAWKNTWTWVGGNGVKSYTNINLNSGLNKRLSAISTIPTTWRWSQTISGSIVANIAFDLFTSSTSGGSNANEIMVWLANYNAGPISAVYNSDGTPKPVASNVSLAGRTWNVYFGSNGANNVYSFLPTSGAVVTSFSADLNIFLKYLTSSQGLSSSQYLTTVQAGTEATSGSATLTSSAYSVVVN</sequence>
<proteinExistence type="inferred from homology"/>
<keyword evidence="2" id="KW-0378">Hydrolase</keyword>
<dbReference type="PANTHER" id="PTHR34002">
    <property type="entry name" value="BLR1656 PROTEIN"/>
    <property type="match status" value="1"/>
</dbReference>
<dbReference type="SUPFAM" id="SSF49899">
    <property type="entry name" value="Concanavalin A-like lectins/glucanases"/>
    <property type="match status" value="1"/>
</dbReference>
<dbReference type="GO" id="GO:0008810">
    <property type="term" value="F:cellulase activity"/>
    <property type="evidence" value="ECO:0007669"/>
    <property type="project" value="InterPro"/>
</dbReference>
<organism evidence="4 5">
    <name type="scientific">Hypsizygus marmoreus</name>
    <name type="common">White beech mushroom</name>
    <name type="synonym">Agaricus marmoreus</name>
    <dbReference type="NCBI Taxonomy" id="39966"/>
    <lineage>
        <taxon>Eukaryota</taxon>
        <taxon>Fungi</taxon>
        <taxon>Dikarya</taxon>
        <taxon>Basidiomycota</taxon>
        <taxon>Agaricomycotina</taxon>
        <taxon>Agaricomycetes</taxon>
        <taxon>Agaricomycetidae</taxon>
        <taxon>Agaricales</taxon>
        <taxon>Tricholomatineae</taxon>
        <taxon>Lyophyllaceae</taxon>
        <taxon>Hypsizygus</taxon>
    </lineage>
</organism>
<keyword evidence="3" id="KW-0732">Signal</keyword>